<dbReference type="AlphaFoldDB" id="A0AA45WN48"/>
<dbReference type="RefSeq" id="WP_102992580.1">
    <property type="nucleotide sequence ID" value="NZ_FXTU01000003.1"/>
</dbReference>
<organism evidence="2 3">
    <name type="scientific">Laceyella tengchongensis</name>
    <dbReference type="NCBI Taxonomy" id="574699"/>
    <lineage>
        <taxon>Bacteria</taxon>
        <taxon>Bacillati</taxon>
        <taxon>Bacillota</taxon>
        <taxon>Bacilli</taxon>
        <taxon>Bacillales</taxon>
        <taxon>Thermoactinomycetaceae</taxon>
        <taxon>Laceyella</taxon>
    </lineage>
</organism>
<dbReference type="InterPro" id="IPR025150">
    <property type="entry name" value="GH123_cat"/>
</dbReference>
<gene>
    <name evidence="2" type="ORF">SAMN06265361_10313</name>
</gene>
<reference evidence="2" key="1">
    <citation type="submission" date="2017-05" db="EMBL/GenBank/DDBJ databases">
        <authorList>
            <person name="Varghese N."/>
            <person name="Submissions S."/>
        </authorList>
    </citation>
    <scope>NUCLEOTIDE SEQUENCE</scope>
    <source>
        <strain evidence="2">DSM 45262</strain>
    </source>
</reference>
<protein>
    <recommendedName>
        <fullName evidence="1">Glycoside hydrolase 123 catalytic domain-containing protein</fullName>
    </recommendedName>
</protein>
<dbReference type="Pfam" id="PF13320">
    <property type="entry name" value="GH123_cat"/>
    <property type="match status" value="1"/>
</dbReference>
<feature type="domain" description="Glycoside hydrolase 123 catalytic" evidence="1">
    <location>
        <begin position="180"/>
        <end position="520"/>
    </location>
</feature>
<evidence type="ECO:0000259" key="1">
    <source>
        <dbReference type="Pfam" id="PF13320"/>
    </source>
</evidence>
<dbReference type="EMBL" id="FXTU01000003">
    <property type="protein sequence ID" value="SMP16661.1"/>
    <property type="molecule type" value="Genomic_DNA"/>
</dbReference>
<name>A0AA45WN48_9BACL</name>
<sequence>MHFGLATMFHKYVKGSLTWEEVRQVTATKQLDLACCRRDSTAFQVLMAADEAFLLTTSTDPLFWKGGSLTIVRLEIDTDAPVRTEVRLIGLIEDDDGCLKSDVLLEQSAMFVERRHLQQVWVECETTDASQPGVYSGRVRIYAHTLFEDERLLGECPFSLTIKDYLLPEPSQYRFYLDLWQHNSNIARKYDVRLWSDEHFAILDRYLHSLAQLGQKAVSVVVSEIPWSGQHSHRDPEPADLFEYSMVRVTRHGDGQFVYDFSAIDRYVTLAERYGIAAEIELFGLLNIWQDPEAGYGSVIADYPDGVRIRYYDSGSGTFRFMRRREDFDAYVQALQAHFIEKGWIDRVRVLADEPKEFAVFKERVAALRQVAPCFRYKIAIAQTAFLHHNLSEIHDYVPILQCVAAEYEQLLERKPQIPGKLLYYVCCHPDFPNTFIGSPPVECRLIPWLAEKWKLDGFLRWNYTVWPERPLEKLSYRAPVWKAGDMNFVYPGATGKPLLSLRYKWLQRGIRDYELMQLLKESGQSDQVERALNRVFLFQDASEFCPDAKKTRAELYSLNPADYDQLIHEL</sequence>
<comment type="caution">
    <text evidence="2">The sequence shown here is derived from an EMBL/GenBank/DDBJ whole genome shotgun (WGS) entry which is preliminary data.</text>
</comment>
<dbReference type="Proteomes" id="UP001157946">
    <property type="component" value="Unassembled WGS sequence"/>
</dbReference>
<accession>A0AA45WN48</accession>
<keyword evidence="3" id="KW-1185">Reference proteome</keyword>
<evidence type="ECO:0000313" key="3">
    <source>
        <dbReference type="Proteomes" id="UP001157946"/>
    </source>
</evidence>
<proteinExistence type="predicted"/>
<evidence type="ECO:0000313" key="2">
    <source>
        <dbReference type="EMBL" id="SMP16661.1"/>
    </source>
</evidence>